<evidence type="ECO:0000313" key="1">
    <source>
        <dbReference type="EMBL" id="HJF91500.1"/>
    </source>
</evidence>
<accession>A0A921HV71</accession>
<reference evidence="1" key="1">
    <citation type="journal article" date="2021" name="PeerJ">
        <title>Extensive microbial diversity within the chicken gut microbiome revealed by metagenomics and culture.</title>
        <authorList>
            <person name="Gilroy R."/>
            <person name="Ravi A."/>
            <person name="Getino M."/>
            <person name="Pursley I."/>
            <person name="Horton D.L."/>
            <person name="Alikhan N.F."/>
            <person name="Baker D."/>
            <person name="Gharbi K."/>
            <person name="Hall N."/>
            <person name="Watson M."/>
            <person name="Adriaenssens E.M."/>
            <person name="Foster-Nyarko E."/>
            <person name="Jarju S."/>
            <person name="Secka A."/>
            <person name="Antonio M."/>
            <person name="Oren A."/>
            <person name="Chaudhuri R.R."/>
            <person name="La Ragione R."/>
            <person name="Hildebrand F."/>
            <person name="Pallen M.J."/>
        </authorList>
    </citation>
    <scope>NUCLEOTIDE SEQUENCE</scope>
    <source>
        <strain evidence="1">CHK55-1828</strain>
    </source>
</reference>
<reference evidence="1" key="2">
    <citation type="submission" date="2021-09" db="EMBL/GenBank/DDBJ databases">
        <authorList>
            <person name="Gilroy R."/>
        </authorList>
    </citation>
    <scope>NUCLEOTIDE SEQUENCE</scope>
    <source>
        <strain evidence="1">CHK55-1828</strain>
    </source>
</reference>
<name>A0A921HV71_9BACT</name>
<protein>
    <submittedName>
        <fullName evidence="1">Uncharacterized protein</fullName>
    </submittedName>
</protein>
<evidence type="ECO:0000313" key="2">
    <source>
        <dbReference type="Proteomes" id="UP000717835"/>
    </source>
</evidence>
<dbReference type="Proteomes" id="UP000717835">
    <property type="component" value="Unassembled WGS sequence"/>
</dbReference>
<gene>
    <name evidence="1" type="ORF">K8W02_03810</name>
</gene>
<sequence>MQKNEARTALSAMLQRNSEILTKILEEKPSEKPPFQALEVQKRRLRSPKAGKTMPFPSENNAFIEGKHPICRGKTCTLPRENIHVAPLKQTFSCRKTAQEGRFPFPLGRMEKRGCQPKACFPVTLCPFPPESMTC</sequence>
<dbReference type="AlphaFoldDB" id="A0A921HV71"/>
<dbReference type="RefSeq" id="WP_276826746.1">
    <property type="nucleotide sequence ID" value="NZ_DYVX01000032.1"/>
</dbReference>
<comment type="caution">
    <text evidence="1">The sequence shown here is derived from an EMBL/GenBank/DDBJ whole genome shotgun (WGS) entry which is preliminary data.</text>
</comment>
<organism evidence="1 2">
    <name type="scientific">Mediterranea massiliensis</name>
    <dbReference type="NCBI Taxonomy" id="1841865"/>
    <lineage>
        <taxon>Bacteria</taxon>
        <taxon>Pseudomonadati</taxon>
        <taxon>Bacteroidota</taxon>
        <taxon>Bacteroidia</taxon>
        <taxon>Bacteroidales</taxon>
        <taxon>Bacteroidaceae</taxon>
        <taxon>Mediterranea</taxon>
    </lineage>
</organism>
<dbReference type="EMBL" id="DYVX01000032">
    <property type="protein sequence ID" value="HJF91500.1"/>
    <property type="molecule type" value="Genomic_DNA"/>
</dbReference>
<proteinExistence type="predicted"/>